<accession>A0ABN9SYM9</accession>
<gene>
    <name evidence="2" type="ORF">PCOR1329_LOCUS33793</name>
</gene>
<evidence type="ECO:0000313" key="2">
    <source>
        <dbReference type="EMBL" id="CAK0837671.1"/>
    </source>
</evidence>
<dbReference type="EMBL" id="CAUYUJ010014169">
    <property type="protein sequence ID" value="CAK0837671.1"/>
    <property type="molecule type" value="Genomic_DNA"/>
</dbReference>
<keyword evidence="3" id="KW-1185">Reference proteome</keyword>
<evidence type="ECO:0000256" key="1">
    <source>
        <dbReference type="SAM" id="MobiDB-lite"/>
    </source>
</evidence>
<organism evidence="2 3">
    <name type="scientific">Prorocentrum cordatum</name>
    <dbReference type="NCBI Taxonomy" id="2364126"/>
    <lineage>
        <taxon>Eukaryota</taxon>
        <taxon>Sar</taxon>
        <taxon>Alveolata</taxon>
        <taxon>Dinophyceae</taxon>
        <taxon>Prorocentrales</taxon>
        <taxon>Prorocentraceae</taxon>
        <taxon>Prorocentrum</taxon>
    </lineage>
</organism>
<name>A0ABN9SYM9_9DINO</name>
<reference evidence="2" key="1">
    <citation type="submission" date="2023-10" db="EMBL/GenBank/DDBJ databases">
        <authorList>
            <person name="Chen Y."/>
            <person name="Shah S."/>
            <person name="Dougan E. K."/>
            <person name="Thang M."/>
            <person name="Chan C."/>
        </authorList>
    </citation>
    <scope>NUCLEOTIDE SEQUENCE [LARGE SCALE GENOMIC DNA]</scope>
</reference>
<dbReference type="Proteomes" id="UP001189429">
    <property type="component" value="Unassembled WGS sequence"/>
</dbReference>
<evidence type="ECO:0000313" key="3">
    <source>
        <dbReference type="Proteomes" id="UP001189429"/>
    </source>
</evidence>
<protein>
    <submittedName>
        <fullName evidence="2">Uncharacterized protein</fullName>
    </submittedName>
</protein>
<feature type="region of interest" description="Disordered" evidence="1">
    <location>
        <begin position="181"/>
        <end position="218"/>
    </location>
</feature>
<feature type="region of interest" description="Disordered" evidence="1">
    <location>
        <begin position="230"/>
        <end position="266"/>
    </location>
</feature>
<comment type="caution">
    <text evidence="2">The sequence shown here is derived from an EMBL/GenBank/DDBJ whole genome shotgun (WGS) entry which is preliminary data.</text>
</comment>
<sequence length="330" mass="34899">MAGPSGQERRRRHKSAPALSAASRWGADPSEPRNSVAREGGTEVSEFEQALRTSPSEGHRRLERGRSFAAPSDRADTRAEAIAAAVAHGERMKEVDRQIAEDEAVLMAEVLPDDRDWQHMAADEEASGGKTEPAVEALVEVEAIPSSESASDVDAVAAGEFEGISDGQQIVSVAGGSSDHEAVALSPTSAPRLRVMARPKGRAAPRPSLPNETPPSKRARIGMKTAAEHCSPIYTPTPPSDYDASMVHPLKVASPPPESKEEVVMPPVDVVRDTSLRASWSSGSVGSDATTLRLASYGSMEDSPPQDDPPLSDDLLLQLAAWMMDGGAGD</sequence>
<feature type="region of interest" description="Disordered" evidence="1">
    <location>
        <begin position="1"/>
        <end position="77"/>
    </location>
</feature>
<proteinExistence type="predicted"/>
<feature type="compositionally biased region" description="Basic and acidic residues" evidence="1">
    <location>
        <begin position="57"/>
        <end position="66"/>
    </location>
</feature>